<keyword evidence="2 9" id="KW-0732">Signal</keyword>
<dbReference type="PROSITE" id="PS00022">
    <property type="entry name" value="EGF_1"/>
    <property type="match status" value="5"/>
</dbReference>
<dbReference type="InterPro" id="IPR000742">
    <property type="entry name" value="EGF"/>
</dbReference>
<evidence type="ECO:0000256" key="1">
    <source>
        <dbReference type="ARBA" id="ARBA00022536"/>
    </source>
</evidence>
<protein>
    <submittedName>
        <fullName evidence="12">EGF-like domain-containing protein</fullName>
    </submittedName>
</protein>
<keyword evidence="8" id="KW-0812">Transmembrane</keyword>
<dbReference type="SUPFAM" id="SSF57196">
    <property type="entry name" value="EGF/Laminin"/>
    <property type="match status" value="4"/>
</dbReference>
<dbReference type="STRING" id="70415.A0A5S6R0R9"/>
<feature type="chain" id="PRO_5044624391" evidence="9">
    <location>
        <begin position="19"/>
        <end position="601"/>
    </location>
</feature>
<keyword evidence="4" id="KW-0106">Calcium</keyword>
<evidence type="ECO:0000256" key="3">
    <source>
        <dbReference type="ARBA" id="ARBA00022737"/>
    </source>
</evidence>
<keyword evidence="1 7" id="KW-0245">EGF-like domain</keyword>
<dbReference type="SMART" id="SM00179">
    <property type="entry name" value="EGF_CA"/>
    <property type="match status" value="3"/>
</dbReference>
<comment type="caution">
    <text evidence="7">Lacks conserved residue(s) required for the propagation of feature annotation.</text>
</comment>
<feature type="disulfide bond" evidence="7">
    <location>
        <begin position="454"/>
        <end position="463"/>
    </location>
</feature>
<reference evidence="11" key="1">
    <citation type="submission" date="2013-11" db="EMBL/GenBank/DDBJ databases">
        <authorList>
            <person name="Aslett M."/>
        </authorList>
    </citation>
    <scope>NUCLEOTIDE SEQUENCE [LARGE SCALE GENOMIC DNA]</scope>
    <source>
        <strain evidence="11">Edinburgh</strain>
    </source>
</reference>
<feature type="signal peptide" evidence="9">
    <location>
        <begin position="1"/>
        <end position="18"/>
    </location>
</feature>
<evidence type="ECO:0000313" key="11">
    <source>
        <dbReference type="Proteomes" id="UP000046395"/>
    </source>
</evidence>
<dbReference type="Proteomes" id="UP000046395">
    <property type="component" value="Unassembled WGS sequence"/>
</dbReference>
<evidence type="ECO:0000256" key="2">
    <source>
        <dbReference type="ARBA" id="ARBA00022729"/>
    </source>
</evidence>
<dbReference type="PANTHER" id="PTHR24049:SF22">
    <property type="entry name" value="DROSOPHILA CRUMBS HOMOLOG"/>
    <property type="match status" value="1"/>
</dbReference>
<evidence type="ECO:0000256" key="8">
    <source>
        <dbReference type="SAM" id="Phobius"/>
    </source>
</evidence>
<evidence type="ECO:0000259" key="10">
    <source>
        <dbReference type="PROSITE" id="PS50026"/>
    </source>
</evidence>
<dbReference type="PROSITE" id="PS01186">
    <property type="entry name" value="EGF_2"/>
    <property type="match status" value="3"/>
</dbReference>
<sequence>MAIGSLLAFFNYVLLAFAVPVDELNGCPDQLPITSDQYPLDGVLRLAVSNATQLDLRCSNRSLLYWKSAYSDRILPLCTLNFSHLSSEHFANVSGPPTVDWSIHRNSSQCQSASLQLSSYAEFEPPIENGSLLFDTDCACYHNSQLSEQSTDLNYTSPLVNPSTLANHPFTTASSDNGTSVITVEDSSSMCQFGNETTSCNSRLELDGSVLDSEPVVTAVVRRPAEDPCANDPCQPNGICVSRNDSFDCHCSPNFCGEFCQFPLVCSHECEVGNKSCMAAQVCVCLNAQATSSPSTEMVFEMDVCHEHACLHNATCVPTENGTFYECVCASGFTGKLCEMAVTSSNVDNVTSSAMVSTVLYTVSVSSPLMEDVTTTDQPQEPKCDWPCLSGSRCIGPNRCGCSSYYLGANCGFLHTCKMYMPCQNGGDCVLLGLEKLKRKVSRFQTNAPFHCLCKDGWMGKHCETSVHSVDMLLNKRCMNSGRYDPRLGRCDCEGTGHVGDLCEIEINRCAENRSLCGANGICTKTGPNTFKCNCLTGYQGETCDVTVNSAGSSAVIIGAVFGSLSAIGLVLGSIVMARYVRRSRELKVPLNNLKTGERLI</sequence>
<dbReference type="AlphaFoldDB" id="A0A5S6R0R9"/>
<keyword evidence="3" id="KW-0677">Repeat</keyword>
<feature type="disulfide bond" evidence="7">
    <location>
        <begin position="251"/>
        <end position="260"/>
    </location>
</feature>
<evidence type="ECO:0000313" key="12">
    <source>
        <dbReference type="WBParaSite" id="TMUE_3000012909.1"/>
    </source>
</evidence>
<keyword evidence="8" id="KW-1133">Transmembrane helix</keyword>
<dbReference type="GO" id="GO:0007157">
    <property type="term" value="P:heterophilic cell-cell adhesion via plasma membrane cell adhesion molecules"/>
    <property type="evidence" value="ECO:0007669"/>
    <property type="project" value="TreeGrafter"/>
</dbReference>
<feature type="transmembrane region" description="Helical" evidence="8">
    <location>
        <begin position="555"/>
        <end position="578"/>
    </location>
</feature>
<feature type="domain" description="EGF-like" evidence="10">
    <location>
        <begin position="301"/>
        <end position="339"/>
    </location>
</feature>
<feature type="disulfide bond" evidence="7">
    <location>
        <begin position="329"/>
        <end position="338"/>
    </location>
</feature>
<keyword evidence="5 7" id="KW-1015">Disulfide bond</keyword>
<feature type="domain" description="EGF-like" evidence="10">
    <location>
        <begin position="506"/>
        <end position="545"/>
    </location>
</feature>
<dbReference type="CDD" id="cd00054">
    <property type="entry name" value="EGF_CA"/>
    <property type="match status" value="3"/>
</dbReference>
<reference evidence="11" key="2">
    <citation type="submission" date="2014-03" db="EMBL/GenBank/DDBJ databases">
        <title>The whipworm genome and dual-species transcriptomics of an intimate host-pathogen interaction.</title>
        <authorList>
            <person name="Foth B.J."/>
            <person name="Tsai I.J."/>
            <person name="Reid A.J."/>
            <person name="Bancroft A.J."/>
            <person name="Nichol S."/>
            <person name="Tracey A."/>
            <person name="Holroyd N."/>
            <person name="Cotton J.A."/>
            <person name="Stanley E.J."/>
            <person name="Zarowiecki M."/>
            <person name="Liu J.Z."/>
            <person name="Huckvale T."/>
            <person name="Cooper P.J."/>
            <person name="Grencis R.K."/>
            <person name="Berriman M."/>
        </authorList>
    </citation>
    <scope>NUCLEOTIDE SEQUENCE [LARGE SCALE GENOMIC DNA]</scope>
    <source>
        <strain evidence="11">Edinburgh</strain>
    </source>
</reference>
<keyword evidence="6" id="KW-0325">Glycoprotein</keyword>
<reference evidence="12" key="3">
    <citation type="submission" date="2019-12" db="UniProtKB">
        <authorList>
            <consortium name="WormBaseParasite"/>
        </authorList>
    </citation>
    <scope>IDENTIFICATION</scope>
</reference>
<dbReference type="GO" id="GO:0005886">
    <property type="term" value="C:plasma membrane"/>
    <property type="evidence" value="ECO:0007669"/>
    <property type="project" value="TreeGrafter"/>
</dbReference>
<evidence type="ECO:0000256" key="6">
    <source>
        <dbReference type="ARBA" id="ARBA00023180"/>
    </source>
</evidence>
<dbReference type="GO" id="GO:0032991">
    <property type="term" value="C:protein-containing complex"/>
    <property type="evidence" value="ECO:0007669"/>
    <property type="project" value="TreeGrafter"/>
</dbReference>
<feature type="disulfide bond" evidence="7">
    <location>
        <begin position="535"/>
        <end position="544"/>
    </location>
</feature>
<dbReference type="InterPro" id="IPR051022">
    <property type="entry name" value="Notch_Cell-Fate_Det"/>
</dbReference>
<evidence type="ECO:0000256" key="7">
    <source>
        <dbReference type="PROSITE-ProRule" id="PRU00076"/>
    </source>
</evidence>
<dbReference type="GO" id="GO:0048589">
    <property type="term" value="P:developmental growth"/>
    <property type="evidence" value="ECO:0007669"/>
    <property type="project" value="UniProtKB-ARBA"/>
</dbReference>
<dbReference type="PANTHER" id="PTHR24049">
    <property type="entry name" value="CRUMBS FAMILY MEMBER"/>
    <property type="match status" value="1"/>
</dbReference>
<keyword evidence="8" id="KW-0472">Membrane</keyword>
<dbReference type="InterPro" id="IPR001881">
    <property type="entry name" value="EGF-like_Ca-bd_dom"/>
</dbReference>
<accession>A0A5S6R0R9</accession>
<proteinExistence type="predicted"/>
<keyword evidence="11" id="KW-1185">Reference proteome</keyword>
<dbReference type="FunFam" id="2.10.25.10:FF:000508">
    <property type="entry name" value="Eyes shut homolog"/>
    <property type="match status" value="1"/>
</dbReference>
<dbReference type="GO" id="GO:0045197">
    <property type="term" value="P:establishment or maintenance of epithelial cell apical/basal polarity"/>
    <property type="evidence" value="ECO:0007669"/>
    <property type="project" value="TreeGrafter"/>
</dbReference>
<feature type="domain" description="EGF-like" evidence="10">
    <location>
        <begin position="225"/>
        <end position="261"/>
    </location>
</feature>
<dbReference type="WBParaSite" id="TMUE_3000012909.2">
    <property type="protein sequence ID" value="TMUE_3000012909.2"/>
    <property type="gene ID" value="WBGene00286643"/>
</dbReference>
<dbReference type="PROSITE" id="PS50026">
    <property type="entry name" value="EGF_3"/>
    <property type="match status" value="4"/>
</dbReference>
<organism evidence="11 12">
    <name type="scientific">Trichuris muris</name>
    <name type="common">Mouse whipworm</name>
    <dbReference type="NCBI Taxonomy" id="70415"/>
    <lineage>
        <taxon>Eukaryota</taxon>
        <taxon>Metazoa</taxon>
        <taxon>Ecdysozoa</taxon>
        <taxon>Nematoda</taxon>
        <taxon>Enoplea</taxon>
        <taxon>Dorylaimia</taxon>
        <taxon>Trichinellida</taxon>
        <taxon>Trichuridae</taxon>
        <taxon>Trichuris</taxon>
    </lineage>
</organism>
<name>A0A5S6R0R9_TRIMR</name>
<dbReference type="SMART" id="SM00181">
    <property type="entry name" value="EGF"/>
    <property type="match status" value="5"/>
</dbReference>
<dbReference type="WBParaSite" id="TMUE_3000012909.1">
    <property type="protein sequence ID" value="TMUE_3000012909.1"/>
    <property type="gene ID" value="WBGene00286643"/>
</dbReference>
<dbReference type="Pfam" id="PF00008">
    <property type="entry name" value="EGF"/>
    <property type="match status" value="1"/>
</dbReference>
<dbReference type="GO" id="GO:0005509">
    <property type="term" value="F:calcium ion binding"/>
    <property type="evidence" value="ECO:0007669"/>
    <property type="project" value="InterPro"/>
</dbReference>
<evidence type="ECO:0000256" key="5">
    <source>
        <dbReference type="ARBA" id="ARBA00023157"/>
    </source>
</evidence>
<feature type="disulfide bond" evidence="7">
    <location>
        <begin position="310"/>
        <end position="327"/>
    </location>
</feature>
<evidence type="ECO:0000256" key="4">
    <source>
        <dbReference type="ARBA" id="ARBA00022837"/>
    </source>
</evidence>
<dbReference type="Gene3D" id="2.10.25.10">
    <property type="entry name" value="Laminin"/>
    <property type="match status" value="4"/>
</dbReference>
<evidence type="ECO:0000256" key="9">
    <source>
        <dbReference type="SAM" id="SignalP"/>
    </source>
</evidence>
<feature type="domain" description="EGF-like" evidence="10">
    <location>
        <begin position="413"/>
        <end position="464"/>
    </location>
</feature>